<sequence length="99" mass="9599">MFSLTVQPEAVASAAADLHRLGSALRAGNALAAAPTTGAAPAAADMVSALTAAQFVAHAGMYQAVAAQAAAVHDSLVTTLRASAGSYDMTEAANAVATG</sequence>
<dbReference type="RefSeq" id="WP_071509777.1">
    <property type="nucleotide sequence ID" value="NZ_CP060015.1"/>
</dbReference>
<keyword evidence="3" id="KW-1185">Reference proteome</keyword>
<dbReference type="SUPFAM" id="SSF140459">
    <property type="entry name" value="PE/PPE dimer-like"/>
    <property type="match status" value="1"/>
</dbReference>
<evidence type="ECO:0000313" key="3">
    <source>
        <dbReference type="Proteomes" id="UP000243140"/>
    </source>
</evidence>
<dbReference type="Pfam" id="PF00934">
    <property type="entry name" value="PE"/>
    <property type="match status" value="1"/>
</dbReference>
<accession>A0ABX3SXL5</accession>
<organism evidence="2 3">
    <name type="scientific">Mycobacterium malmoense</name>
    <dbReference type="NCBI Taxonomy" id="1780"/>
    <lineage>
        <taxon>Bacteria</taxon>
        <taxon>Bacillati</taxon>
        <taxon>Actinomycetota</taxon>
        <taxon>Actinomycetes</taxon>
        <taxon>Mycobacteriales</taxon>
        <taxon>Mycobacteriaceae</taxon>
        <taxon>Mycobacterium</taxon>
    </lineage>
</organism>
<dbReference type="Proteomes" id="UP000243140">
    <property type="component" value="Unassembled WGS sequence"/>
</dbReference>
<dbReference type="EMBL" id="MVHV01000002">
    <property type="protein sequence ID" value="ORA84941.1"/>
    <property type="molecule type" value="Genomic_DNA"/>
</dbReference>
<feature type="domain" description="PE" evidence="1">
    <location>
        <begin position="4"/>
        <end position="94"/>
    </location>
</feature>
<protein>
    <submittedName>
        <fullName evidence="2">PE family protein</fullName>
    </submittedName>
</protein>
<gene>
    <name evidence="2" type="ORF">BST29_01690</name>
</gene>
<evidence type="ECO:0000259" key="1">
    <source>
        <dbReference type="Pfam" id="PF00934"/>
    </source>
</evidence>
<evidence type="ECO:0000313" key="2">
    <source>
        <dbReference type="EMBL" id="ORA84941.1"/>
    </source>
</evidence>
<reference evidence="2 3" key="1">
    <citation type="submission" date="2017-02" db="EMBL/GenBank/DDBJ databases">
        <title>The new phylogeny of genus Mycobacterium.</title>
        <authorList>
            <person name="Tortoli E."/>
            <person name="Trovato A."/>
            <person name="Cirillo D.M."/>
        </authorList>
    </citation>
    <scope>NUCLEOTIDE SEQUENCE [LARGE SCALE GENOMIC DNA]</scope>
    <source>
        <strain evidence="2 3">IP1130001</strain>
    </source>
</reference>
<dbReference type="InterPro" id="IPR038332">
    <property type="entry name" value="PPE_sf"/>
</dbReference>
<proteinExistence type="predicted"/>
<name>A0ABX3SXL5_MYCMA</name>
<dbReference type="Gene3D" id="1.10.287.850">
    <property type="entry name" value="HP0062-like domain"/>
    <property type="match status" value="1"/>
</dbReference>
<comment type="caution">
    <text evidence="2">The sequence shown here is derived from an EMBL/GenBank/DDBJ whole genome shotgun (WGS) entry which is preliminary data.</text>
</comment>
<dbReference type="InterPro" id="IPR000084">
    <property type="entry name" value="PE-PGRS_N"/>
</dbReference>